<comment type="subcellular location">
    <subcellularLocation>
        <location evidence="1">Cell projection</location>
        <location evidence="1">Cilium</location>
        <location evidence="1">Flagellum</location>
    </subcellularLocation>
</comment>
<evidence type="ECO:0000256" key="6">
    <source>
        <dbReference type="ARBA" id="ARBA00035651"/>
    </source>
</evidence>
<dbReference type="GO" id="GO:0031514">
    <property type="term" value="C:motile cilium"/>
    <property type="evidence" value="ECO:0007669"/>
    <property type="project" value="UniProtKB-SubCell"/>
</dbReference>
<dbReference type="GO" id="GO:0048240">
    <property type="term" value="P:sperm capacitation"/>
    <property type="evidence" value="ECO:0007669"/>
    <property type="project" value="TreeGrafter"/>
</dbReference>
<dbReference type="GeneTree" id="ENSGT00390000012731"/>
<keyword evidence="3" id="KW-0282">Flagellum</keyword>
<keyword evidence="5" id="KW-0966">Cell projection</keyword>
<dbReference type="Proteomes" id="UP000694397">
    <property type="component" value="Chromosome 14"/>
</dbReference>
<dbReference type="Ensembl" id="ENSSFOT00015056004.1">
    <property type="protein sequence ID" value="ENSSFOP00015044607.1"/>
    <property type="gene ID" value="ENSSFOG00015029305.1"/>
</dbReference>
<dbReference type="RefSeq" id="XP_018598680.1">
    <property type="nucleotide sequence ID" value="XM_018743164.2"/>
</dbReference>
<accession>A0A8C9T148</accession>
<evidence type="ECO:0000256" key="5">
    <source>
        <dbReference type="ARBA" id="ARBA00023273"/>
    </source>
</evidence>
<evidence type="ECO:0000256" key="4">
    <source>
        <dbReference type="ARBA" id="ARBA00023069"/>
    </source>
</evidence>
<protein>
    <submittedName>
        <fullName evidence="8">Ropporin-1-like</fullName>
    </submittedName>
</protein>
<dbReference type="GO" id="GO:0005737">
    <property type="term" value="C:cytoplasm"/>
    <property type="evidence" value="ECO:0007669"/>
    <property type="project" value="TreeGrafter"/>
</dbReference>
<evidence type="ECO:0000256" key="2">
    <source>
        <dbReference type="ARBA" id="ARBA00022843"/>
    </source>
</evidence>
<dbReference type="PANTHER" id="PTHR14952:SF12">
    <property type="entry name" value="ROPPORIN-1B"/>
    <property type="match status" value="1"/>
</dbReference>
<reference evidence="8" key="2">
    <citation type="submission" date="2025-08" db="UniProtKB">
        <authorList>
            <consortium name="Ensembl"/>
        </authorList>
    </citation>
    <scope>IDENTIFICATION</scope>
</reference>
<evidence type="ECO:0000256" key="3">
    <source>
        <dbReference type="ARBA" id="ARBA00022846"/>
    </source>
</evidence>
<sequence>MADEDRQFEIPVKLPEILKQFTKDAIRTQPADIIQWAALYFSALVEGQPVPVAEPAAQEADQDGDLTPEVLTAMHSEFCERETVSKAEVAKTWQSFGLPDDLLKRIFLLYNFGEHLNWIKFLALGCKHLGGTLKNAMIHACYIMDPACKPPDAGIPFETFRFLYTYLAALDEEVTVGQVERALTYLETKASSQSGVIKVSDFISNREVRLG</sequence>
<proteinExistence type="inferred from homology"/>
<evidence type="ECO:0000313" key="9">
    <source>
        <dbReference type="Proteomes" id="UP000694397"/>
    </source>
</evidence>
<name>A0A8C9T148_SCLFO</name>
<dbReference type="GeneID" id="108928949"/>
<keyword evidence="2" id="KW-0832">Ubl conjugation</keyword>
<dbReference type="SUPFAM" id="SSF47391">
    <property type="entry name" value="Dimerization-anchoring domain of cAMP-dependent PK regulatory subunit"/>
    <property type="match status" value="1"/>
</dbReference>
<dbReference type="Gene3D" id="1.20.890.10">
    <property type="entry name" value="cAMP-dependent protein kinase regulatory subunit, dimerization-anchoring domain"/>
    <property type="match status" value="1"/>
</dbReference>
<dbReference type="AlphaFoldDB" id="A0A8C9T148"/>
<dbReference type="OrthoDB" id="10067602at2759"/>
<evidence type="ECO:0000256" key="1">
    <source>
        <dbReference type="ARBA" id="ARBA00004230"/>
    </source>
</evidence>
<comment type="function">
    <text evidence="7">Important for male fertility. With ROPN1L, involved in fibrous sheath integrity and sperm motility, plays a role in PKA-dependent signaling processes required for spermatozoa capacitation.</text>
</comment>
<gene>
    <name evidence="8" type="primary">LOC108928949</name>
</gene>
<keyword evidence="4" id="KW-0969">Cilium</keyword>
<reference evidence="8 9" key="1">
    <citation type="submission" date="2019-04" db="EMBL/GenBank/DDBJ databases">
        <authorList>
            <consortium name="Wellcome Sanger Institute Data Sharing"/>
        </authorList>
    </citation>
    <scope>NUCLEOTIDE SEQUENCE [LARGE SCALE GENOMIC DNA]</scope>
</reference>
<comment type="similarity">
    <text evidence="6">Belongs to the ropporin family.</text>
</comment>
<dbReference type="KEGG" id="sfm:108928949"/>
<dbReference type="PANTHER" id="PTHR14952">
    <property type="entry name" value="ROPPORIN-1-LIKE PROTEIN"/>
    <property type="match status" value="1"/>
</dbReference>
<dbReference type="FunFam" id="1.20.890.10:FF:000004">
    <property type="entry name" value="ropporin-1-like protein isoform X2"/>
    <property type="match status" value="1"/>
</dbReference>
<evidence type="ECO:0000256" key="7">
    <source>
        <dbReference type="ARBA" id="ARBA00037541"/>
    </source>
</evidence>
<keyword evidence="9" id="KW-1185">Reference proteome</keyword>
<reference evidence="8" key="3">
    <citation type="submission" date="2025-09" db="UniProtKB">
        <authorList>
            <consortium name="Ensembl"/>
        </authorList>
    </citation>
    <scope>IDENTIFICATION</scope>
</reference>
<dbReference type="RefSeq" id="XP_018598682.1">
    <property type="nucleotide sequence ID" value="XM_018743166.2"/>
</dbReference>
<dbReference type="RefSeq" id="XP_018598681.1">
    <property type="nucleotide sequence ID" value="XM_018743165.2"/>
</dbReference>
<organism evidence="8 9">
    <name type="scientific">Scleropages formosus</name>
    <name type="common">Asian bonytongue</name>
    <name type="synonym">Osteoglossum formosum</name>
    <dbReference type="NCBI Taxonomy" id="113540"/>
    <lineage>
        <taxon>Eukaryota</taxon>
        <taxon>Metazoa</taxon>
        <taxon>Chordata</taxon>
        <taxon>Craniata</taxon>
        <taxon>Vertebrata</taxon>
        <taxon>Euteleostomi</taxon>
        <taxon>Actinopterygii</taxon>
        <taxon>Neopterygii</taxon>
        <taxon>Teleostei</taxon>
        <taxon>Osteoglossocephala</taxon>
        <taxon>Osteoglossomorpha</taxon>
        <taxon>Osteoglossiformes</taxon>
        <taxon>Osteoglossidae</taxon>
        <taxon>Scleropages</taxon>
    </lineage>
</organism>
<evidence type="ECO:0000313" key="8">
    <source>
        <dbReference type="Ensembl" id="ENSSFOP00015044607.1"/>
    </source>
</evidence>